<keyword evidence="6" id="KW-1185">Reference proteome</keyword>
<evidence type="ECO:0000256" key="2">
    <source>
        <dbReference type="ARBA" id="ARBA00006311"/>
    </source>
</evidence>
<dbReference type="GO" id="GO:0019915">
    <property type="term" value="P:lipid storage"/>
    <property type="evidence" value="ECO:0007669"/>
    <property type="project" value="TreeGrafter"/>
</dbReference>
<dbReference type="STRING" id="299467.A0A443S765"/>
<accession>A0A443S765</accession>
<dbReference type="Gene3D" id="1.20.120.340">
    <property type="entry name" value="Flagellar protein FliS"/>
    <property type="match status" value="1"/>
</dbReference>
<comment type="similarity">
    <text evidence="2 4">Belongs to the perilipin family.</text>
</comment>
<reference evidence="5 6" key="1">
    <citation type="journal article" date="2018" name="Gigascience">
        <title>Genomes of trombidid mites reveal novel predicted allergens and laterally-transferred genes associated with secondary metabolism.</title>
        <authorList>
            <person name="Dong X."/>
            <person name="Chaisiri K."/>
            <person name="Xia D."/>
            <person name="Armstrong S.D."/>
            <person name="Fang Y."/>
            <person name="Donnelly M.J."/>
            <person name="Kadowaki T."/>
            <person name="McGarry J.W."/>
            <person name="Darby A.C."/>
            <person name="Makepeace B.L."/>
        </authorList>
    </citation>
    <scope>NUCLEOTIDE SEQUENCE [LARGE SCALE GENOMIC DNA]</scope>
    <source>
        <strain evidence="5">UoL-UT</strain>
    </source>
</reference>
<comment type="caution">
    <text evidence="5">The sequence shown here is derived from an EMBL/GenBank/DDBJ whole genome shotgun (WGS) entry which is preliminary data.</text>
</comment>
<dbReference type="EMBL" id="NCKV01006554">
    <property type="protein sequence ID" value="RWS23380.1"/>
    <property type="molecule type" value="Genomic_DNA"/>
</dbReference>
<organism evidence="5 6">
    <name type="scientific">Leptotrombidium deliense</name>
    <dbReference type="NCBI Taxonomy" id="299467"/>
    <lineage>
        <taxon>Eukaryota</taxon>
        <taxon>Metazoa</taxon>
        <taxon>Ecdysozoa</taxon>
        <taxon>Arthropoda</taxon>
        <taxon>Chelicerata</taxon>
        <taxon>Arachnida</taxon>
        <taxon>Acari</taxon>
        <taxon>Acariformes</taxon>
        <taxon>Trombidiformes</taxon>
        <taxon>Prostigmata</taxon>
        <taxon>Anystina</taxon>
        <taxon>Parasitengona</taxon>
        <taxon>Trombiculoidea</taxon>
        <taxon>Trombiculidae</taxon>
        <taxon>Leptotrombidium</taxon>
    </lineage>
</organism>
<dbReference type="GO" id="GO:0005811">
    <property type="term" value="C:lipid droplet"/>
    <property type="evidence" value="ECO:0007669"/>
    <property type="project" value="UniProtKB-SubCell"/>
</dbReference>
<comment type="subcellular location">
    <subcellularLocation>
        <location evidence="1">Lipid droplet</location>
    </subcellularLocation>
</comment>
<dbReference type="PIRSF" id="PIRSF036881">
    <property type="entry name" value="PAT"/>
    <property type="match status" value="1"/>
</dbReference>
<protein>
    <submittedName>
        <fullName evidence="5">Perilipin-2-like protein</fullName>
    </submittedName>
</protein>
<gene>
    <name evidence="5" type="ORF">B4U80_13390</name>
</gene>
<evidence type="ECO:0000256" key="1">
    <source>
        <dbReference type="ARBA" id="ARBA00004502"/>
    </source>
</evidence>
<evidence type="ECO:0000256" key="4">
    <source>
        <dbReference type="PIRNR" id="PIRNR036881"/>
    </source>
</evidence>
<sequence>MSTESTDFKFFSKVYELPLVKSVVTVANDRYNNLKNSNGVIRNALESAEKTVVVVADKAKPFVKPWESTLRVADSYAADTVDKIKERYPASQMTAEDLYNNGWKKVEDLKQAGAEKVTELKEYGYKKVDDVLSTNYATAVVHTVNSAIDMTEHAINHYLPPAEGEEQQKIEGNVFQKVSALSDITRRRLYQQALQQVKRIENARETTLAPVVNYAKEWRDYGYNKAVENYDAAKNYAVHVWEEVKKADFHQNEMVLSVARGLNQQAIWAYEEMLKATDRLPEGVKKSYSAGVTYTKDVYNELAKADNLKDASQIVLNHLYTGAQSATQYTIDALAPYVPQLQKFQTKEKSE</sequence>
<dbReference type="OrthoDB" id="376826at2759"/>
<proteinExistence type="inferred from homology"/>
<dbReference type="GO" id="GO:0005829">
    <property type="term" value="C:cytosol"/>
    <property type="evidence" value="ECO:0007669"/>
    <property type="project" value="TreeGrafter"/>
</dbReference>
<keyword evidence="3" id="KW-0551">Lipid droplet</keyword>
<evidence type="ECO:0000313" key="6">
    <source>
        <dbReference type="Proteomes" id="UP000288716"/>
    </source>
</evidence>
<dbReference type="Proteomes" id="UP000288716">
    <property type="component" value="Unassembled WGS sequence"/>
</dbReference>
<dbReference type="AlphaFoldDB" id="A0A443S765"/>
<evidence type="ECO:0000313" key="5">
    <source>
        <dbReference type="EMBL" id="RWS23380.1"/>
    </source>
</evidence>
<dbReference type="PANTHER" id="PTHR14024">
    <property type="entry name" value="PERILIPIN"/>
    <property type="match status" value="1"/>
</dbReference>
<dbReference type="PANTHER" id="PTHR14024:SF49">
    <property type="entry name" value="LIPID STORAGE DROPLETS SURFACE-BINDING PROTEIN 1"/>
    <property type="match status" value="1"/>
</dbReference>
<dbReference type="SUPFAM" id="SSF109775">
    <property type="entry name" value="Mannose-6-phosphate receptor binding protein 1 (Tip47), C-terminal domain"/>
    <property type="match status" value="1"/>
</dbReference>
<evidence type="ECO:0000256" key="3">
    <source>
        <dbReference type="ARBA" id="ARBA00022677"/>
    </source>
</evidence>
<dbReference type="VEuPathDB" id="VectorBase:LDEU008659"/>
<dbReference type="Pfam" id="PF03036">
    <property type="entry name" value="Perilipin"/>
    <property type="match status" value="1"/>
</dbReference>
<dbReference type="GO" id="GO:0010890">
    <property type="term" value="P:positive regulation of triglyceride storage"/>
    <property type="evidence" value="ECO:0007669"/>
    <property type="project" value="TreeGrafter"/>
</dbReference>
<dbReference type="InterPro" id="IPR004279">
    <property type="entry name" value="Perilipin"/>
</dbReference>
<name>A0A443S765_9ACAR</name>